<dbReference type="Proteomes" id="UP000480178">
    <property type="component" value="Chromosome"/>
</dbReference>
<organism evidence="1 2">
    <name type="scientific">Rhodocytophaga rosea</name>
    <dbReference type="NCBI Taxonomy" id="2704465"/>
    <lineage>
        <taxon>Bacteria</taxon>
        <taxon>Pseudomonadati</taxon>
        <taxon>Bacteroidota</taxon>
        <taxon>Cytophagia</taxon>
        <taxon>Cytophagales</taxon>
        <taxon>Rhodocytophagaceae</taxon>
        <taxon>Rhodocytophaga</taxon>
    </lineage>
</organism>
<dbReference type="RefSeq" id="WP_162445615.1">
    <property type="nucleotide sequence ID" value="NZ_CP048222.1"/>
</dbReference>
<reference evidence="1 2" key="1">
    <citation type="submission" date="2020-01" db="EMBL/GenBank/DDBJ databases">
        <authorList>
            <person name="Kim M.K."/>
        </authorList>
    </citation>
    <scope>NUCLEOTIDE SEQUENCE [LARGE SCALE GENOMIC DNA]</scope>
    <source>
        <strain evidence="1 2">172606-1</strain>
    </source>
</reference>
<accession>A0A6C0GQ37</accession>
<gene>
    <name evidence="1" type="ORF">GXP67_24770</name>
</gene>
<proteinExistence type="predicted"/>
<sequence length="318" mass="36978">MYATLGTTLPVSTDVALSPCAKAIIKTLLYYDVFQYPLQEHEIYTHMPVSSKISIEEDLAYLVRCQLIGEQEGFYCIGDGKEKVSRRRKGNLEAEKYLHIASKHARWLSELPFVDCICISGSLSKNYMDEKSDIDYFIIADTNRLWIFRAILSLICKILWVLRSQKYFCPNYIITPYTLEIKDKNIYTAIEIATLVPLYNATGYADFIQANLWIKEYLPNLTPGYISGQIQLLRKKKPGAAWVQELLTTVDENLYWLYKKHYQRKFEGPKGLNIAFSELNFNKHIYKMHLAGHRNKILDRYEESLQTFTKQYGVDLLS</sequence>
<keyword evidence="2" id="KW-1185">Reference proteome</keyword>
<dbReference type="AlphaFoldDB" id="A0A6C0GQ37"/>
<evidence type="ECO:0000313" key="2">
    <source>
        <dbReference type="Proteomes" id="UP000480178"/>
    </source>
</evidence>
<protein>
    <recommendedName>
        <fullName evidence="3">Nucleotidyltransferase domain-containing protein</fullName>
    </recommendedName>
</protein>
<dbReference type="EMBL" id="CP048222">
    <property type="protein sequence ID" value="QHT69630.1"/>
    <property type="molecule type" value="Genomic_DNA"/>
</dbReference>
<evidence type="ECO:0000313" key="1">
    <source>
        <dbReference type="EMBL" id="QHT69630.1"/>
    </source>
</evidence>
<dbReference type="KEGG" id="rhoz:GXP67_24770"/>
<evidence type="ECO:0008006" key="3">
    <source>
        <dbReference type="Google" id="ProtNLM"/>
    </source>
</evidence>
<name>A0A6C0GQ37_9BACT</name>